<gene>
    <name evidence="3" type="primary">NCAS0I02960</name>
    <name evidence="3" type="ordered locus">NCAS_0I02960</name>
</gene>
<evidence type="ECO:0008006" key="5">
    <source>
        <dbReference type="Google" id="ProtNLM"/>
    </source>
</evidence>
<name>G0VKD0_NAUCA</name>
<dbReference type="GO" id="GO:0044183">
    <property type="term" value="F:protein folding chaperone"/>
    <property type="evidence" value="ECO:0007669"/>
    <property type="project" value="TreeGrafter"/>
</dbReference>
<dbReference type="SUPFAM" id="SSF46579">
    <property type="entry name" value="Prefoldin"/>
    <property type="match status" value="1"/>
</dbReference>
<dbReference type="OrthoDB" id="2015447at2759"/>
<dbReference type="KEGG" id="ncs:NCAS_0I02960"/>
<keyword evidence="2" id="KW-0143">Chaperone</keyword>
<dbReference type="OMA" id="WRSCGKM"/>
<reference key="2">
    <citation type="submission" date="2011-08" db="EMBL/GenBank/DDBJ databases">
        <title>Genome sequence of Naumovozyma castellii.</title>
        <authorList>
            <person name="Gordon J.L."/>
            <person name="Armisen D."/>
            <person name="Proux-Wera E."/>
            <person name="OhEigeartaigh S.S."/>
            <person name="Byrne K.P."/>
            <person name="Wolfe K.H."/>
        </authorList>
    </citation>
    <scope>NUCLEOTIDE SEQUENCE</scope>
    <source>
        <strain>Type strain:CBS 4309</strain>
    </source>
</reference>
<dbReference type="eggNOG" id="ENOG502S3UF">
    <property type="taxonomic scope" value="Eukaryota"/>
</dbReference>
<dbReference type="GO" id="GO:0016272">
    <property type="term" value="C:prefoldin complex"/>
    <property type="evidence" value="ECO:0007669"/>
    <property type="project" value="EnsemblFungi"/>
</dbReference>
<organism evidence="3 4">
    <name type="scientific">Naumovozyma castellii</name>
    <name type="common">Yeast</name>
    <name type="synonym">Saccharomyces castellii</name>
    <dbReference type="NCBI Taxonomy" id="27288"/>
    <lineage>
        <taxon>Eukaryota</taxon>
        <taxon>Fungi</taxon>
        <taxon>Dikarya</taxon>
        <taxon>Ascomycota</taxon>
        <taxon>Saccharomycotina</taxon>
        <taxon>Saccharomycetes</taxon>
        <taxon>Saccharomycetales</taxon>
        <taxon>Saccharomycetaceae</taxon>
        <taxon>Naumovozyma</taxon>
    </lineage>
</organism>
<dbReference type="GO" id="GO:0032968">
    <property type="term" value="P:positive regulation of transcription elongation by RNA polymerase II"/>
    <property type="evidence" value="ECO:0007669"/>
    <property type="project" value="EnsemblFungi"/>
</dbReference>
<dbReference type="Proteomes" id="UP000001640">
    <property type="component" value="Chromosome 9"/>
</dbReference>
<evidence type="ECO:0000256" key="2">
    <source>
        <dbReference type="ARBA" id="ARBA00023186"/>
    </source>
</evidence>
<dbReference type="PANTHER" id="PTHR20903">
    <property type="entry name" value="PREFOLDIN SUBUNIT 1-RELATED"/>
    <property type="match status" value="1"/>
</dbReference>
<proteinExistence type="inferred from homology"/>
<dbReference type="STRING" id="1064592.G0VKD0"/>
<evidence type="ECO:0000313" key="4">
    <source>
        <dbReference type="Proteomes" id="UP000001640"/>
    </source>
</evidence>
<protein>
    <recommendedName>
        <fullName evidence="5">Prefoldin subunit 1</fullName>
    </recommendedName>
</protein>
<dbReference type="RefSeq" id="XP_003678306.1">
    <property type="nucleotide sequence ID" value="XM_003678258.1"/>
</dbReference>
<comment type="similarity">
    <text evidence="1">Belongs to the prefoldin subunit beta family.</text>
</comment>
<dbReference type="GO" id="GO:0005737">
    <property type="term" value="C:cytoplasm"/>
    <property type="evidence" value="ECO:0007669"/>
    <property type="project" value="TreeGrafter"/>
</dbReference>
<dbReference type="FunCoup" id="G0VKD0">
    <property type="interactions" value="115"/>
</dbReference>
<dbReference type="GeneID" id="96905651"/>
<accession>G0VKD0</accession>
<dbReference type="Pfam" id="PF01920">
    <property type="entry name" value="Prefoldin_2"/>
    <property type="match status" value="1"/>
</dbReference>
<dbReference type="Gene3D" id="1.10.287.370">
    <property type="match status" value="1"/>
</dbReference>
<dbReference type="GO" id="GO:0007010">
    <property type="term" value="P:cytoskeleton organization"/>
    <property type="evidence" value="ECO:0007669"/>
    <property type="project" value="EnsemblFungi"/>
</dbReference>
<dbReference type="InterPro" id="IPR009053">
    <property type="entry name" value="Prefoldin"/>
</dbReference>
<evidence type="ECO:0000256" key="1">
    <source>
        <dbReference type="ARBA" id="ARBA00008045"/>
    </source>
</evidence>
<dbReference type="EMBL" id="HE576760">
    <property type="protein sequence ID" value="CCC71964.1"/>
    <property type="molecule type" value="Genomic_DNA"/>
</dbReference>
<keyword evidence="4" id="KW-1185">Reference proteome</keyword>
<sequence length="112" mass="12856">MSANKLAQEMATSLRTSKGQLDLVNQQLTHLSRQETIAQVTAKELESYPTSKVWRSCGKTFILQDKSDYISDLTHDEKLLQEQKKALEIKQKYLTTTVENTAESLKRLIQRN</sequence>
<dbReference type="PANTHER" id="PTHR20903:SF0">
    <property type="entry name" value="PREFOLDIN SUBUNIT 1"/>
    <property type="match status" value="1"/>
</dbReference>
<dbReference type="AlphaFoldDB" id="G0VKD0"/>
<dbReference type="GO" id="GO:0051082">
    <property type="term" value="F:unfolded protein binding"/>
    <property type="evidence" value="ECO:0007669"/>
    <property type="project" value="EnsemblFungi"/>
</dbReference>
<evidence type="ECO:0000313" key="3">
    <source>
        <dbReference type="EMBL" id="CCC71964.1"/>
    </source>
</evidence>
<dbReference type="HOGENOM" id="CLU_122140_1_1_1"/>
<reference evidence="3 4" key="1">
    <citation type="journal article" date="2011" name="Proc. Natl. Acad. Sci. U.S.A.">
        <title>Evolutionary erosion of yeast sex chromosomes by mating-type switching accidents.</title>
        <authorList>
            <person name="Gordon J.L."/>
            <person name="Armisen D."/>
            <person name="Proux-Wera E."/>
            <person name="Oheigeartaigh S.S."/>
            <person name="Byrne K.P."/>
            <person name="Wolfe K.H."/>
        </authorList>
    </citation>
    <scope>NUCLEOTIDE SEQUENCE [LARGE SCALE GENOMIC DNA]</scope>
    <source>
        <strain evidence="4">ATCC 76901 / BCRC 22586 / CBS 4309 / NBRC 1992 / NRRL Y-12630</strain>
    </source>
</reference>
<dbReference type="InterPro" id="IPR002777">
    <property type="entry name" value="PFD_beta-like"/>
</dbReference>
<dbReference type="InParanoid" id="G0VKD0"/>